<evidence type="ECO:0000256" key="12">
    <source>
        <dbReference type="ARBA" id="ARBA00022801"/>
    </source>
</evidence>
<comment type="caution">
    <text evidence="18">The sequence shown here is derived from an EMBL/GenBank/DDBJ whole genome shotgun (WGS) entry which is preliminary data.</text>
</comment>
<evidence type="ECO:0000256" key="8">
    <source>
        <dbReference type="ARBA" id="ARBA00022490"/>
    </source>
</evidence>
<feature type="domain" description="RNase H type-2" evidence="17">
    <location>
        <begin position="10"/>
        <end position="200"/>
    </location>
</feature>
<dbReference type="GO" id="GO:0032299">
    <property type="term" value="C:ribonuclease H2 complex"/>
    <property type="evidence" value="ECO:0007669"/>
    <property type="project" value="TreeGrafter"/>
</dbReference>
<comment type="cofactor">
    <cofactor evidence="14 15">
        <name>Mn(2+)</name>
        <dbReference type="ChEBI" id="CHEBI:29035"/>
    </cofactor>
    <cofactor evidence="14 15">
        <name>Mg(2+)</name>
        <dbReference type="ChEBI" id="CHEBI:18420"/>
    </cofactor>
    <text evidence="14 15">Manganese or magnesium. Binds 1 divalent metal ion per monomer in the absence of substrate. May bind a second metal ion after substrate binding.</text>
</comment>
<keyword evidence="19" id="KW-1185">Reference proteome</keyword>
<evidence type="ECO:0000256" key="14">
    <source>
        <dbReference type="HAMAP-Rule" id="MF_00052"/>
    </source>
</evidence>
<comment type="function">
    <text evidence="3 14 16">Endonuclease that specifically degrades the RNA of RNA-DNA hybrids.</text>
</comment>
<evidence type="ECO:0000256" key="10">
    <source>
        <dbReference type="ARBA" id="ARBA00022723"/>
    </source>
</evidence>
<evidence type="ECO:0000256" key="5">
    <source>
        <dbReference type="ARBA" id="ARBA00007383"/>
    </source>
</evidence>
<dbReference type="GO" id="GO:0043137">
    <property type="term" value="P:DNA replication, removal of RNA primer"/>
    <property type="evidence" value="ECO:0007669"/>
    <property type="project" value="TreeGrafter"/>
</dbReference>
<evidence type="ECO:0000259" key="17">
    <source>
        <dbReference type="PROSITE" id="PS51975"/>
    </source>
</evidence>
<dbReference type="InterPro" id="IPR022898">
    <property type="entry name" value="RNase_HII"/>
</dbReference>
<feature type="binding site" evidence="14 15">
    <location>
        <position position="108"/>
    </location>
    <ligand>
        <name>a divalent metal cation</name>
        <dbReference type="ChEBI" id="CHEBI:60240"/>
    </ligand>
</feature>
<evidence type="ECO:0000256" key="6">
    <source>
        <dbReference type="ARBA" id="ARBA00012180"/>
    </source>
</evidence>
<evidence type="ECO:0000256" key="11">
    <source>
        <dbReference type="ARBA" id="ARBA00022759"/>
    </source>
</evidence>
<evidence type="ECO:0000256" key="2">
    <source>
        <dbReference type="ARBA" id="ARBA00001946"/>
    </source>
</evidence>
<dbReference type="GO" id="GO:0030145">
    <property type="term" value="F:manganese ion binding"/>
    <property type="evidence" value="ECO:0007669"/>
    <property type="project" value="UniProtKB-UniRule"/>
</dbReference>
<dbReference type="GO" id="GO:0005737">
    <property type="term" value="C:cytoplasm"/>
    <property type="evidence" value="ECO:0007669"/>
    <property type="project" value="UniProtKB-SubCell"/>
</dbReference>
<dbReference type="PROSITE" id="PS51975">
    <property type="entry name" value="RNASE_H_2"/>
    <property type="match status" value="1"/>
</dbReference>
<evidence type="ECO:0000256" key="1">
    <source>
        <dbReference type="ARBA" id="ARBA00000077"/>
    </source>
</evidence>
<keyword evidence="13 14" id="KW-0464">Manganese</keyword>
<dbReference type="EMBL" id="VYQF01000001">
    <property type="protein sequence ID" value="KAA9042069.1"/>
    <property type="molecule type" value="Genomic_DNA"/>
</dbReference>
<dbReference type="AlphaFoldDB" id="A0A5J5IMA7"/>
<protein>
    <recommendedName>
        <fullName evidence="7 14">Ribonuclease HII</fullName>
        <shortName evidence="14">RNase HII</shortName>
        <ecNumber evidence="6 14">3.1.26.4</ecNumber>
    </recommendedName>
</protein>
<evidence type="ECO:0000256" key="3">
    <source>
        <dbReference type="ARBA" id="ARBA00004065"/>
    </source>
</evidence>
<keyword evidence="10 14" id="KW-0479">Metal-binding</keyword>
<evidence type="ECO:0000256" key="15">
    <source>
        <dbReference type="PROSITE-ProRule" id="PRU01319"/>
    </source>
</evidence>
<comment type="catalytic activity">
    <reaction evidence="1 14 15 16">
        <text>Endonucleolytic cleavage to 5'-phosphomonoester.</text>
        <dbReference type="EC" id="3.1.26.4"/>
    </reaction>
</comment>
<dbReference type="PANTHER" id="PTHR10954">
    <property type="entry name" value="RIBONUCLEASE H2 SUBUNIT A"/>
    <property type="match status" value="1"/>
</dbReference>
<dbReference type="EC" id="3.1.26.4" evidence="6 14"/>
<keyword evidence="9 14" id="KW-0540">Nuclease</keyword>
<keyword evidence="12 14" id="KW-0378">Hydrolase</keyword>
<sequence length="211" mass="24224">MLLPFYHNKFCEAGLDEAGRGCFAGPVYAAAVILPKDFYHPLLNDSKQLTKEEREQLRPIIEKESIAFSVASVDNDEIDRINILQASFKAMHLALKKLKSNPDILLVDGNRFKRYKKVPHYCIIKGDGIYASIAAASILAKTYRDEYMINLHKKYQVYSWHNNKGYGTVEHRNAIKEYGLCRYHRKSFNIYAAEITHDLIIDGEIYTSDIS</sequence>
<evidence type="ECO:0000256" key="7">
    <source>
        <dbReference type="ARBA" id="ARBA00019179"/>
    </source>
</evidence>
<proteinExistence type="inferred from homology"/>
<dbReference type="GO" id="GO:0003723">
    <property type="term" value="F:RNA binding"/>
    <property type="evidence" value="ECO:0007669"/>
    <property type="project" value="UniProtKB-UniRule"/>
</dbReference>
<name>A0A5J5IMA7_9BACT</name>
<evidence type="ECO:0000256" key="13">
    <source>
        <dbReference type="ARBA" id="ARBA00023211"/>
    </source>
</evidence>
<dbReference type="InterPro" id="IPR012337">
    <property type="entry name" value="RNaseH-like_sf"/>
</dbReference>
<reference evidence="18 19" key="1">
    <citation type="submission" date="2019-09" db="EMBL/GenBank/DDBJ databases">
        <title>Draft genome sequence of Ginsengibacter sp. BR5-29.</title>
        <authorList>
            <person name="Im W.-T."/>
        </authorList>
    </citation>
    <scope>NUCLEOTIDE SEQUENCE [LARGE SCALE GENOMIC DNA]</scope>
    <source>
        <strain evidence="18 19">BR5-29</strain>
    </source>
</reference>
<dbReference type="InterPro" id="IPR036397">
    <property type="entry name" value="RNaseH_sf"/>
</dbReference>
<dbReference type="InterPro" id="IPR001352">
    <property type="entry name" value="RNase_HII/HIII"/>
</dbReference>
<gene>
    <name evidence="14" type="primary">rnhB</name>
    <name evidence="18" type="ORF">FW778_08645</name>
</gene>
<evidence type="ECO:0000256" key="9">
    <source>
        <dbReference type="ARBA" id="ARBA00022722"/>
    </source>
</evidence>
<dbReference type="PANTHER" id="PTHR10954:SF18">
    <property type="entry name" value="RIBONUCLEASE HII"/>
    <property type="match status" value="1"/>
</dbReference>
<dbReference type="NCBIfam" id="NF000595">
    <property type="entry name" value="PRK00015.1-3"/>
    <property type="match status" value="1"/>
</dbReference>
<dbReference type="InterPro" id="IPR024567">
    <property type="entry name" value="RNase_HII/HIII_dom"/>
</dbReference>
<keyword evidence="11 14" id="KW-0255">Endonuclease</keyword>
<feature type="binding site" evidence="14 15">
    <location>
        <position position="16"/>
    </location>
    <ligand>
        <name>a divalent metal cation</name>
        <dbReference type="ChEBI" id="CHEBI:60240"/>
    </ligand>
</feature>
<keyword evidence="8 14" id="KW-0963">Cytoplasm</keyword>
<dbReference type="SUPFAM" id="SSF53098">
    <property type="entry name" value="Ribonuclease H-like"/>
    <property type="match status" value="1"/>
</dbReference>
<dbReference type="Proteomes" id="UP000326903">
    <property type="component" value="Unassembled WGS sequence"/>
</dbReference>
<dbReference type="HAMAP" id="MF_00052_B">
    <property type="entry name" value="RNase_HII_B"/>
    <property type="match status" value="1"/>
</dbReference>
<evidence type="ECO:0000313" key="18">
    <source>
        <dbReference type="EMBL" id="KAA9042069.1"/>
    </source>
</evidence>
<evidence type="ECO:0000256" key="16">
    <source>
        <dbReference type="RuleBase" id="RU003515"/>
    </source>
</evidence>
<organism evidence="18 19">
    <name type="scientific">Ginsengibacter hankyongi</name>
    <dbReference type="NCBI Taxonomy" id="2607284"/>
    <lineage>
        <taxon>Bacteria</taxon>
        <taxon>Pseudomonadati</taxon>
        <taxon>Bacteroidota</taxon>
        <taxon>Chitinophagia</taxon>
        <taxon>Chitinophagales</taxon>
        <taxon>Chitinophagaceae</taxon>
        <taxon>Ginsengibacter</taxon>
    </lineage>
</organism>
<comment type="similarity">
    <text evidence="5 14 16">Belongs to the RNase HII family.</text>
</comment>
<dbReference type="CDD" id="cd07182">
    <property type="entry name" value="RNase_HII_bacteria_HII_like"/>
    <property type="match status" value="1"/>
</dbReference>
<dbReference type="RefSeq" id="WP_150414198.1">
    <property type="nucleotide sequence ID" value="NZ_VYQF01000001.1"/>
</dbReference>
<evidence type="ECO:0000256" key="4">
    <source>
        <dbReference type="ARBA" id="ARBA00004496"/>
    </source>
</evidence>
<dbReference type="Gene3D" id="3.30.420.10">
    <property type="entry name" value="Ribonuclease H-like superfamily/Ribonuclease H"/>
    <property type="match status" value="1"/>
</dbReference>
<dbReference type="GO" id="GO:0004523">
    <property type="term" value="F:RNA-DNA hybrid ribonuclease activity"/>
    <property type="evidence" value="ECO:0007669"/>
    <property type="project" value="UniProtKB-UniRule"/>
</dbReference>
<feature type="binding site" evidence="14 15">
    <location>
        <position position="17"/>
    </location>
    <ligand>
        <name>a divalent metal cation</name>
        <dbReference type="ChEBI" id="CHEBI:60240"/>
    </ligand>
</feature>
<evidence type="ECO:0000313" key="19">
    <source>
        <dbReference type="Proteomes" id="UP000326903"/>
    </source>
</evidence>
<dbReference type="Pfam" id="PF01351">
    <property type="entry name" value="RNase_HII"/>
    <property type="match status" value="1"/>
</dbReference>
<comment type="cofactor">
    <cofactor evidence="2">
        <name>Mg(2+)</name>
        <dbReference type="ChEBI" id="CHEBI:18420"/>
    </cofactor>
</comment>
<accession>A0A5J5IMA7</accession>
<comment type="subcellular location">
    <subcellularLocation>
        <location evidence="4 14">Cytoplasm</location>
    </subcellularLocation>
</comment>
<dbReference type="GO" id="GO:0006298">
    <property type="term" value="P:mismatch repair"/>
    <property type="evidence" value="ECO:0007669"/>
    <property type="project" value="TreeGrafter"/>
</dbReference>